<dbReference type="InterPro" id="IPR032704">
    <property type="entry name" value="Cms1"/>
</dbReference>
<dbReference type="AlphaFoldDB" id="A0A1E5R1X4"/>
<evidence type="ECO:0000313" key="3">
    <source>
        <dbReference type="Proteomes" id="UP000095728"/>
    </source>
</evidence>
<feature type="compositionally biased region" description="Low complexity" evidence="1">
    <location>
        <begin position="1"/>
        <end position="14"/>
    </location>
</feature>
<dbReference type="OrthoDB" id="1929311at2759"/>
<dbReference type="EMBL" id="LPNM01000011">
    <property type="protein sequence ID" value="OEJ80877.1"/>
    <property type="molecule type" value="Genomic_DNA"/>
</dbReference>
<name>A0A1E5R1X4_9ASCO</name>
<organism evidence="2 3">
    <name type="scientific">Hanseniaspora osmophila</name>
    <dbReference type="NCBI Taxonomy" id="56408"/>
    <lineage>
        <taxon>Eukaryota</taxon>
        <taxon>Fungi</taxon>
        <taxon>Dikarya</taxon>
        <taxon>Ascomycota</taxon>
        <taxon>Saccharomycotina</taxon>
        <taxon>Saccharomycetes</taxon>
        <taxon>Saccharomycodales</taxon>
        <taxon>Saccharomycodaceae</taxon>
        <taxon>Hanseniaspora</taxon>
    </lineage>
</organism>
<dbReference type="GO" id="GO:0030686">
    <property type="term" value="C:90S preribosome"/>
    <property type="evidence" value="ECO:0007669"/>
    <property type="project" value="TreeGrafter"/>
</dbReference>
<evidence type="ECO:0000313" key="2">
    <source>
        <dbReference type="EMBL" id="OEJ80877.1"/>
    </source>
</evidence>
<comment type="caution">
    <text evidence="2">The sequence shown here is derived from an EMBL/GenBank/DDBJ whole genome shotgun (WGS) entry which is preliminary data.</text>
</comment>
<dbReference type="Proteomes" id="UP000095728">
    <property type="component" value="Unassembled WGS sequence"/>
</dbReference>
<dbReference type="Pfam" id="PF14617">
    <property type="entry name" value="CMS1"/>
    <property type="match status" value="1"/>
</dbReference>
<proteinExistence type="predicted"/>
<feature type="compositionally biased region" description="Basic and acidic residues" evidence="1">
    <location>
        <begin position="69"/>
        <end position="81"/>
    </location>
</feature>
<feature type="region of interest" description="Disordered" evidence="1">
    <location>
        <begin position="49"/>
        <end position="108"/>
    </location>
</feature>
<dbReference type="PANTHER" id="PTHR24030">
    <property type="entry name" value="PROTEIN CMSS1"/>
    <property type="match status" value="1"/>
</dbReference>
<dbReference type="PANTHER" id="PTHR24030:SF0">
    <property type="entry name" value="PROTEIN CMSS1"/>
    <property type="match status" value="1"/>
</dbReference>
<dbReference type="FunCoup" id="A0A1E5R1X4">
    <property type="interactions" value="318"/>
</dbReference>
<protein>
    <submittedName>
        <fullName evidence="2">Protein CMS1</fullName>
    </submittedName>
</protein>
<accession>A0A1E5R1X4</accession>
<dbReference type="InParanoid" id="A0A1E5R1X4"/>
<keyword evidence="3" id="KW-1185">Reference proteome</keyword>
<dbReference type="GO" id="GO:0005634">
    <property type="term" value="C:nucleus"/>
    <property type="evidence" value="ECO:0007669"/>
    <property type="project" value="TreeGrafter"/>
</dbReference>
<sequence length="311" mass="35611">MTSSVKTMSTSSDKTPPHIKNPKEYNYTMNADDLDDGLDYDFNSGVVSADEGETIALSDNENSYKRKLSHGDDEPNKKTISEDSANQAPLSKRQKKLQNSKFHNKKKEKMEFEKSQRLALSTLSGEDIAENLNKMIGLWYPDLSPLELEELYFKKTEFIPTTSYTEPRTAENFQDFVTKFTKAPKAIVFCSTNIRVADVFRNLGGSKQCLKLFSKNKLKEDLERLEELSQEKKKPHHNEIKYFISTPNRMEKIVKESPVFFQGKDKLDIIIDSSYLDPKTDTIFTSLDGKVLCSVLKKIIKEKSSVKILLY</sequence>
<reference evidence="3" key="1">
    <citation type="journal article" date="2016" name="Genome Announc.">
        <title>Genome sequences of three species of Hanseniaspora isolated from spontaneous wine fermentations.</title>
        <authorList>
            <person name="Sternes P.R."/>
            <person name="Lee D."/>
            <person name="Kutyna D.R."/>
            <person name="Borneman A.R."/>
        </authorList>
    </citation>
    <scope>NUCLEOTIDE SEQUENCE [LARGE SCALE GENOMIC DNA]</scope>
    <source>
        <strain evidence="3">AWRI3579</strain>
    </source>
</reference>
<feature type="region of interest" description="Disordered" evidence="1">
    <location>
        <begin position="1"/>
        <end position="32"/>
    </location>
</feature>
<feature type="compositionally biased region" description="Basic residues" evidence="1">
    <location>
        <begin position="92"/>
        <end position="107"/>
    </location>
</feature>
<gene>
    <name evidence="2" type="ORF">AWRI3579_g3934</name>
</gene>
<evidence type="ECO:0000256" key="1">
    <source>
        <dbReference type="SAM" id="MobiDB-lite"/>
    </source>
</evidence>
<dbReference type="STRING" id="56408.A0A1E5R1X4"/>